<dbReference type="EMBL" id="BSPB01000002">
    <property type="protein sequence ID" value="GLS12872.1"/>
    <property type="molecule type" value="Genomic_DNA"/>
</dbReference>
<dbReference type="PANTHER" id="PTHR38767">
    <property type="entry name" value="DNA POLYMERASE III SUBUNIT CHI"/>
    <property type="match status" value="1"/>
</dbReference>
<accession>A0ABQ6BY40</accession>
<dbReference type="RefSeq" id="WP_234264749.1">
    <property type="nucleotide sequence ID" value="NZ_BSPB01000002.1"/>
</dbReference>
<evidence type="ECO:0000313" key="2">
    <source>
        <dbReference type="Proteomes" id="UP001156903"/>
    </source>
</evidence>
<dbReference type="Proteomes" id="UP001156903">
    <property type="component" value="Unassembled WGS sequence"/>
</dbReference>
<reference evidence="2" key="1">
    <citation type="journal article" date="2019" name="Int. J. Syst. Evol. Microbiol.">
        <title>The Global Catalogue of Microorganisms (GCM) 10K type strain sequencing project: providing services to taxonomists for standard genome sequencing and annotation.</title>
        <authorList>
            <consortium name="The Broad Institute Genomics Platform"/>
            <consortium name="The Broad Institute Genome Sequencing Center for Infectious Disease"/>
            <person name="Wu L."/>
            <person name="Ma J."/>
        </authorList>
    </citation>
    <scope>NUCLEOTIDE SEQUENCE [LARGE SCALE GENOMIC DNA]</scope>
    <source>
        <strain evidence="2">NBRC 109341</strain>
    </source>
</reference>
<comment type="caution">
    <text evidence="1">The sequence shown here is derived from an EMBL/GenBank/DDBJ whole genome shotgun (WGS) entry which is preliminary data.</text>
</comment>
<evidence type="ECO:0000313" key="1">
    <source>
        <dbReference type="EMBL" id="GLS12872.1"/>
    </source>
</evidence>
<keyword evidence="2" id="KW-1185">Reference proteome</keyword>
<dbReference type="InterPro" id="IPR036768">
    <property type="entry name" value="PolIII_chi_sf"/>
</dbReference>
<dbReference type="PANTHER" id="PTHR38767:SF1">
    <property type="entry name" value="DNA POLYMERASE III SUBUNIT CHI"/>
    <property type="match status" value="1"/>
</dbReference>
<protein>
    <submittedName>
        <fullName evidence="1">DNA polymerase III subunit chi</fullName>
    </submittedName>
</protein>
<dbReference type="SUPFAM" id="SSF102400">
    <property type="entry name" value="DNA polymerase III chi subunit"/>
    <property type="match status" value="1"/>
</dbReference>
<dbReference type="Gene3D" id="3.40.50.10110">
    <property type="entry name" value="DNA polymerase III subunit chi"/>
    <property type="match status" value="1"/>
</dbReference>
<dbReference type="InterPro" id="IPR007459">
    <property type="entry name" value="DNA_pol3_chi"/>
</dbReference>
<proteinExistence type="predicted"/>
<dbReference type="Pfam" id="PF04364">
    <property type="entry name" value="DNA_pol3_chi"/>
    <property type="match status" value="1"/>
</dbReference>
<gene>
    <name evidence="1" type="ORF">GCM10007935_03000</name>
</gene>
<sequence>MSEVAFHFNAPERVAYACRLLRKAYLKGARVLVWIHEAELPTLDTALWTFAQGEFVAHARARDPEPVRRHAPILLTDDPDGVPFEADVLVNLAGSWTDGFTRFGRVIEVVTQDPQDRAGARERWMRYRQQGFEPLRHDLALAPGT</sequence>
<name>A0ABQ6BY40_9BURK</name>
<organism evidence="1 2">
    <name type="scientific">Hydrogenophaga electricum</name>
    <dbReference type="NCBI Taxonomy" id="1230953"/>
    <lineage>
        <taxon>Bacteria</taxon>
        <taxon>Pseudomonadati</taxon>
        <taxon>Pseudomonadota</taxon>
        <taxon>Betaproteobacteria</taxon>
        <taxon>Burkholderiales</taxon>
        <taxon>Comamonadaceae</taxon>
        <taxon>Hydrogenophaga</taxon>
    </lineage>
</organism>